<feature type="transmembrane region" description="Helical" evidence="1">
    <location>
        <begin position="57"/>
        <end position="75"/>
    </location>
</feature>
<sequence>MSRSTVSPLAPWAGLVTGLLLVLAAIVVPPLFGWDVHARASGDSFFPPLHGYWEPKVGPGTVPALLLAALGWRYAAGLAERLSWRTLLLASYAAGLAWLLSLAFVDGSSGISRVLGNDDEYLQTARQVTDVHAMLQGFIDKIPYGTPDNWVTHVAGHPPGALLVFVGLDRVGLGGDFAAGMVVTVLVATTALAVMTTLRALGAEAMARRAAPFLVLGPAAVFMAVSADALFACVAAWGLAALAIGATHADRARALAWTVLAGLLLGAAVMMSYGLPLIGLVALVVVAHGRRWVQLPVAGAAALAVVLGFAVAGYAWWEAYPVLNDRYWAGIAKDRPASYWLWGNLAALLISAGPLLAAGLACVRRLRARGGSDGLVPPVVTQLAVAAAAAVAVADASRMSKAEVERIWLPFVPWLLLAVCLLPERWRKWGMALQLVTALVVQHLLYTSW</sequence>
<evidence type="ECO:0008006" key="4">
    <source>
        <dbReference type="Google" id="ProtNLM"/>
    </source>
</evidence>
<dbReference type="AlphaFoldDB" id="A0A7X0VCC2"/>
<protein>
    <recommendedName>
        <fullName evidence="4">Glycosyltransferase RgtA/B/C/D-like domain-containing protein</fullName>
    </recommendedName>
</protein>
<feature type="transmembrane region" description="Helical" evidence="1">
    <location>
        <begin position="177"/>
        <end position="201"/>
    </location>
</feature>
<comment type="caution">
    <text evidence="2">The sequence shown here is derived from an EMBL/GenBank/DDBJ whole genome shotgun (WGS) entry which is preliminary data.</text>
</comment>
<keyword evidence="3" id="KW-1185">Reference proteome</keyword>
<keyword evidence="1" id="KW-0472">Membrane</keyword>
<dbReference type="RefSeq" id="WP_185254894.1">
    <property type="nucleotide sequence ID" value="NZ_JACKXE010000002.1"/>
</dbReference>
<evidence type="ECO:0000313" key="3">
    <source>
        <dbReference type="Proteomes" id="UP000523955"/>
    </source>
</evidence>
<feature type="transmembrane region" description="Helical" evidence="1">
    <location>
        <begin position="375"/>
        <end position="394"/>
    </location>
</feature>
<feature type="transmembrane region" description="Helical" evidence="1">
    <location>
        <begin position="406"/>
        <end position="422"/>
    </location>
</feature>
<feature type="transmembrane region" description="Helical" evidence="1">
    <location>
        <begin position="297"/>
        <end position="317"/>
    </location>
</feature>
<name>A0A7X0VCC2_9ACTN</name>
<dbReference type="EMBL" id="JACKXE010000002">
    <property type="protein sequence ID" value="MBB6629576.1"/>
    <property type="molecule type" value="Genomic_DNA"/>
</dbReference>
<feature type="transmembrane region" description="Helical" evidence="1">
    <location>
        <begin position="337"/>
        <end position="363"/>
    </location>
</feature>
<accession>A0A7X0VCC2</accession>
<organism evidence="2 3">
    <name type="scientific">Nocardioides luti</name>
    <dbReference type="NCBI Taxonomy" id="2761101"/>
    <lineage>
        <taxon>Bacteria</taxon>
        <taxon>Bacillati</taxon>
        <taxon>Actinomycetota</taxon>
        <taxon>Actinomycetes</taxon>
        <taxon>Propionibacteriales</taxon>
        <taxon>Nocardioidaceae</taxon>
        <taxon>Nocardioides</taxon>
    </lineage>
</organism>
<proteinExistence type="predicted"/>
<dbReference type="Proteomes" id="UP000523955">
    <property type="component" value="Unassembled WGS sequence"/>
</dbReference>
<keyword evidence="1" id="KW-1133">Transmembrane helix</keyword>
<keyword evidence="1" id="KW-0812">Transmembrane</keyword>
<feature type="transmembrane region" description="Helical" evidence="1">
    <location>
        <begin position="87"/>
        <end position="105"/>
    </location>
</feature>
<evidence type="ECO:0000256" key="1">
    <source>
        <dbReference type="SAM" id="Phobius"/>
    </source>
</evidence>
<evidence type="ECO:0000313" key="2">
    <source>
        <dbReference type="EMBL" id="MBB6629576.1"/>
    </source>
</evidence>
<feature type="transmembrane region" description="Helical" evidence="1">
    <location>
        <begin position="213"/>
        <end position="244"/>
    </location>
</feature>
<reference evidence="2 3" key="1">
    <citation type="submission" date="2020-08" db="EMBL/GenBank/DDBJ databases">
        <authorList>
            <person name="Seo M.-J."/>
        </authorList>
    </citation>
    <scope>NUCLEOTIDE SEQUENCE [LARGE SCALE GENOMIC DNA]</scope>
    <source>
        <strain evidence="2 3">KIGAM211</strain>
    </source>
</reference>
<feature type="transmembrane region" description="Helical" evidence="1">
    <location>
        <begin position="256"/>
        <end position="285"/>
    </location>
</feature>
<gene>
    <name evidence="2" type="ORF">H5V45_19805</name>
</gene>